<accession>A0A496PHW8</accession>
<keyword evidence="2" id="KW-0472">Membrane</keyword>
<dbReference type="PROSITE" id="PS51257">
    <property type="entry name" value="PROKAR_LIPOPROTEIN"/>
    <property type="match status" value="1"/>
</dbReference>
<feature type="transmembrane region" description="Helical" evidence="2">
    <location>
        <begin position="229"/>
        <end position="247"/>
    </location>
</feature>
<keyword evidence="2" id="KW-0812">Transmembrane</keyword>
<feature type="domain" description="DUF5129" evidence="3">
    <location>
        <begin position="84"/>
        <end position="432"/>
    </location>
</feature>
<keyword evidence="5" id="KW-1185">Reference proteome</keyword>
<dbReference type="InterPro" id="IPR033435">
    <property type="entry name" value="DUF5129"/>
</dbReference>
<dbReference type="EMBL" id="QQXL01000005">
    <property type="protein sequence ID" value="RKW70081.1"/>
    <property type="molecule type" value="Genomic_DNA"/>
</dbReference>
<feature type="region of interest" description="Disordered" evidence="1">
    <location>
        <begin position="511"/>
        <end position="547"/>
    </location>
</feature>
<dbReference type="Proteomes" id="UP000273119">
    <property type="component" value="Unassembled WGS sequence"/>
</dbReference>
<feature type="region of interest" description="Disordered" evidence="1">
    <location>
        <begin position="1"/>
        <end position="20"/>
    </location>
</feature>
<dbReference type="RefSeq" id="WP_121485269.1">
    <property type="nucleotide sequence ID" value="NZ_QQXL01000005.1"/>
</dbReference>
<sequence length="547" mass="58824">MRSFSHSPARRRGTGSQRQARGARGWVASLAVLACGLALAFGAAPAVAAASPVVVESPVAESPVAAGTPALVAPMGKNLGGVTVDDTAGVLNQARLNDLMSKVDFYEPTRVAIYTRKGQYSDNINLKTLQYAKTKHPEWISDDPADYGDYWDDGLLIITLSVESGRTGQIGTYFGEDRAGRTSDDAVLTKIHKAGTSDFRQGRWTDGVAAVAQAASKEINKPWYANPDLWIFTALVVVGALVTWGSIARARSQRRNAFGQQLQQGILSLARVTTDLDTTELSARTLPTGSAHAADLERRFGNFIQSYRRVFTEQQQLEAMGPKERSKAPAVHRATAFADATAALDFTDDAIVQAAALYTRSARWHDAWRAQTAPLLEDLTALTQLPAAQNDAENAALAALNSFRMQALARVEEISRALDAQAATVDQALDALADVRKHLTIRLDSLAQVQIDSFAKTQSEREQMEDQLRSARYSQGRRYGTGSILDVTRSADLFWRVTNFNLGYSAGRSSVQHSRQAARSSSSGGGISRGYGGGGGSFSGSGGSSRF</sequence>
<keyword evidence="2" id="KW-1133">Transmembrane helix</keyword>
<organism evidence="4 5">
    <name type="scientific">Galactobacter caseinivorans</name>
    <dbReference type="NCBI Taxonomy" id="2676123"/>
    <lineage>
        <taxon>Bacteria</taxon>
        <taxon>Bacillati</taxon>
        <taxon>Actinomycetota</taxon>
        <taxon>Actinomycetes</taxon>
        <taxon>Micrococcales</taxon>
        <taxon>Micrococcaceae</taxon>
        <taxon>Galactobacter</taxon>
    </lineage>
</organism>
<evidence type="ECO:0000259" key="3">
    <source>
        <dbReference type="Pfam" id="PF17173"/>
    </source>
</evidence>
<feature type="compositionally biased region" description="Gly residues" evidence="1">
    <location>
        <begin position="523"/>
        <end position="547"/>
    </location>
</feature>
<protein>
    <submittedName>
        <fullName evidence="4">DUF5129 domain-containing protein</fullName>
    </submittedName>
</protein>
<gene>
    <name evidence="4" type="ORF">DWQ67_08940</name>
</gene>
<dbReference type="Pfam" id="PF17173">
    <property type="entry name" value="DUF5129"/>
    <property type="match status" value="1"/>
</dbReference>
<reference evidence="4 5" key="1">
    <citation type="submission" date="2018-07" db="EMBL/GenBank/DDBJ databases">
        <title>Arthrobacter sp. nov., isolated from raw cow's milk with high bacterial count.</title>
        <authorList>
            <person name="Hahne J."/>
            <person name="Isele D."/>
            <person name="Lipski A."/>
        </authorList>
    </citation>
    <scope>NUCLEOTIDE SEQUENCE [LARGE SCALE GENOMIC DNA]</scope>
    <source>
        <strain evidence="4 5">JZ R-183</strain>
    </source>
</reference>
<name>A0A496PHW8_9MICC</name>
<evidence type="ECO:0000256" key="2">
    <source>
        <dbReference type="SAM" id="Phobius"/>
    </source>
</evidence>
<evidence type="ECO:0000313" key="4">
    <source>
        <dbReference type="EMBL" id="RKW70081.1"/>
    </source>
</evidence>
<comment type="caution">
    <text evidence="4">The sequence shown here is derived from an EMBL/GenBank/DDBJ whole genome shotgun (WGS) entry which is preliminary data.</text>
</comment>
<evidence type="ECO:0000256" key="1">
    <source>
        <dbReference type="SAM" id="MobiDB-lite"/>
    </source>
</evidence>
<dbReference type="AlphaFoldDB" id="A0A496PHW8"/>
<evidence type="ECO:0000313" key="5">
    <source>
        <dbReference type="Proteomes" id="UP000273119"/>
    </source>
</evidence>
<proteinExistence type="predicted"/>